<sequence length="64" mass="7175">SVFISEATSALVFDKDSLPPFGKRGGFLMPMTAFGDVLVQHLNAYDRIRIESEVLLTYGQKKIR</sequence>
<proteinExistence type="predicted"/>
<gene>
    <name evidence="1" type="ORF">SCLCIDRAFT_137636</name>
</gene>
<dbReference type="InParanoid" id="A0A0C3DC63"/>
<dbReference type="AlphaFoldDB" id="A0A0C3DC63"/>
<evidence type="ECO:0000313" key="2">
    <source>
        <dbReference type="Proteomes" id="UP000053989"/>
    </source>
</evidence>
<dbReference type="Proteomes" id="UP000053989">
    <property type="component" value="Unassembled WGS sequence"/>
</dbReference>
<feature type="non-terminal residue" evidence="1">
    <location>
        <position position="1"/>
    </location>
</feature>
<dbReference type="EMBL" id="KN822164">
    <property type="protein sequence ID" value="KIM54009.1"/>
    <property type="molecule type" value="Genomic_DNA"/>
</dbReference>
<keyword evidence="2" id="KW-1185">Reference proteome</keyword>
<dbReference type="HOGENOM" id="CLU_2874042_0_0_1"/>
<name>A0A0C3DC63_9AGAM</name>
<evidence type="ECO:0000313" key="1">
    <source>
        <dbReference type="EMBL" id="KIM54009.1"/>
    </source>
</evidence>
<dbReference type="OrthoDB" id="3261715at2759"/>
<protein>
    <submittedName>
        <fullName evidence="1">Uncharacterized protein</fullName>
    </submittedName>
</protein>
<reference evidence="2" key="2">
    <citation type="submission" date="2015-01" db="EMBL/GenBank/DDBJ databases">
        <title>Evolutionary Origins and Diversification of the Mycorrhizal Mutualists.</title>
        <authorList>
            <consortium name="DOE Joint Genome Institute"/>
            <consortium name="Mycorrhizal Genomics Consortium"/>
            <person name="Kohler A."/>
            <person name="Kuo A."/>
            <person name="Nagy L.G."/>
            <person name="Floudas D."/>
            <person name="Copeland A."/>
            <person name="Barry K.W."/>
            <person name="Cichocki N."/>
            <person name="Veneault-Fourrey C."/>
            <person name="LaButti K."/>
            <person name="Lindquist E.A."/>
            <person name="Lipzen A."/>
            <person name="Lundell T."/>
            <person name="Morin E."/>
            <person name="Murat C."/>
            <person name="Riley R."/>
            <person name="Ohm R."/>
            <person name="Sun H."/>
            <person name="Tunlid A."/>
            <person name="Henrissat B."/>
            <person name="Grigoriev I.V."/>
            <person name="Hibbett D.S."/>
            <person name="Martin F."/>
        </authorList>
    </citation>
    <scope>NUCLEOTIDE SEQUENCE [LARGE SCALE GENOMIC DNA]</scope>
    <source>
        <strain evidence="2">Foug A</strain>
    </source>
</reference>
<reference evidence="1 2" key="1">
    <citation type="submission" date="2014-04" db="EMBL/GenBank/DDBJ databases">
        <authorList>
            <consortium name="DOE Joint Genome Institute"/>
            <person name="Kuo A."/>
            <person name="Kohler A."/>
            <person name="Nagy L.G."/>
            <person name="Floudas D."/>
            <person name="Copeland A."/>
            <person name="Barry K.W."/>
            <person name="Cichocki N."/>
            <person name="Veneault-Fourrey C."/>
            <person name="LaButti K."/>
            <person name="Lindquist E.A."/>
            <person name="Lipzen A."/>
            <person name="Lundell T."/>
            <person name="Morin E."/>
            <person name="Murat C."/>
            <person name="Sun H."/>
            <person name="Tunlid A."/>
            <person name="Henrissat B."/>
            <person name="Grigoriev I.V."/>
            <person name="Hibbett D.S."/>
            <person name="Martin F."/>
            <person name="Nordberg H.P."/>
            <person name="Cantor M.N."/>
            <person name="Hua S.X."/>
        </authorList>
    </citation>
    <scope>NUCLEOTIDE SEQUENCE [LARGE SCALE GENOMIC DNA]</scope>
    <source>
        <strain evidence="1 2">Foug A</strain>
    </source>
</reference>
<organism evidence="1 2">
    <name type="scientific">Scleroderma citrinum Foug A</name>
    <dbReference type="NCBI Taxonomy" id="1036808"/>
    <lineage>
        <taxon>Eukaryota</taxon>
        <taxon>Fungi</taxon>
        <taxon>Dikarya</taxon>
        <taxon>Basidiomycota</taxon>
        <taxon>Agaricomycotina</taxon>
        <taxon>Agaricomycetes</taxon>
        <taxon>Agaricomycetidae</taxon>
        <taxon>Boletales</taxon>
        <taxon>Sclerodermatineae</taxon>
        <taxon>Sclerodermataceae</taxon>
        <taxon>Scleroderma</taxon>
    </lineage>
</organism>
<accession>A0A0C3DC63</accession>